<proteinExistence type="inferred from homology"/>
<dbReference type="NCBIfam" id="TIGR04057">
    <property type="entry name" value="SusC_RagA_signa"/>
    <property type="match status" value="1"/>
</dbReference>
<dbReference type="InterPro" id="IPR037066">
    <property type="entry name" value="Plug_dom_sf"/>
</dbReference>
<sequence>MQKKLLRICRLAGIRVMGEHWYPKLQSKLSLMMTFYLLSSAAFAQTNVSGRVTDESNQPLIGVTVTVKNVKGGTQTDANGRYILSVPNASSVLQFRYIGYENKEVTVGTQTMINVQMAASAGEALEEVVVVAYGTQKKATISGAISNIQAADIVRTPAVAATSALVGKIPGVTARTTDARPGNGASLQIRNLGNPLYVIDGVAYSTSNGTDGFGYNTGISGVNAFNQLGIDDIESITVLKDASASIYGLAAGNGVVLVTTKKGRKGDKPTLGVSGYYGLQNFTRFPRPGNAGQYVRGRLESEQNLGRNPADLYSPEELAKWEAGTEPGYQNNDYYDFIVRPNVPQYYVTANASGGTENSTYYLSLGHLNQDATIKDFNFNRTNLQANISSTILKGLTVGAQISGRIEDRHNVGVPGLDDFFNPLLSIGSMWPTETPYANNNPAYINQTHNVNVNPATYRDDVTGYIDNITRGGSAKFNAQYDFGFGLSAKGLYSYDYSNEDFEGFEYTYPAYIYDPATDTYNDRAPNGALYGNQNPWRERHKRNVIAKFAQFQLNYSKQIKEHSLAALVAFERKEATNDYLALHSVPPNNIIPTQVFADLDYIGDTHYEEAFEGYAMRLNYDYKKKYLLEAVARYDGSFLYNSGKRFGFFPGVSVGWRLSEEDFFKKIFKESVNDFKLRLSYGETGTSLQDGGGNYYSPSPFAYLGGYNVNAGNAVFDGTFYNGVAPRGLPTTNISWLTNEMTNIGIDFTVFRKFSGQFDVFRRKRSGFPAARYDVVLPVEVGYGLPEENLNSDITQGLDGFITYNSKVGQVEFSIGGNATLGRTKDDYIYKPRFGNSYDEYRGNRTGRWQNVNWGHHIVGRFQSEQEINDHPVNIDGQGNSTLLPGDLIYEDLNGDGIINGMDIKPIGYAEGTLPYFNYGVNGRVSYKGFSLAFDFMGAGMQTYFRDWELKYPFQNNGNSPAYMLEDRWHRADPYDPNSAWVSGTYPALRKDNTGLSIFRSPLSGSTRNDFWTTNINYFRLKNLELGYTFPKALIQRVNISALRIYVNGSNLFSFDNVKDYEIDPEISATNGLIYPQQKIYTFGFNLTL</sequence>
<dbReference type="InterPro" id="IPR012910">
    <property type="entry name" value="Plug_dom"/>
</dbReference>
<name>A0A2T0TSF7_9SPHI</name>
<keyword evidence="2" id="KW-0998">Cell outer membrane</keyword>
<dbReference type="GO" id="GO:0044718">
    <property type="term" value="P:siderophore transmembrane transport"/>
    <property type="evidence" value="ECO:0007669"/>
    <property type="project" value="TreeGrafter"/>
</dbReference>
<protein>
    <submittedName>
        <fullName evidence="5">TonB-linked SusC/RagA family outer membrane protein</fullName>
    </submittedName>
</protein>
<dbReference type="OrthoDB" id="9768177at2"/>
<keyword evidence="2" id="KW-0472">Membrane</keyword>
<dbReference type="SUPFAM" id="SSF49464">
    <property type="entry name" value="Carboxypeptidase regulatory domain-like"/>
    <property type="match status" value="1"/>
</dbReference>
<keyword evidence="6" id="KW-1185">Reference proteome</keyword>
<keyword evidence="2" id="KW-0813">Transport</keyword>
<organism evidence="5 6">
    <name type="scientific">Arcticibacter pallidicorallinus</name>
    <dbReference type="NCBI Taxonomy" id="1259464"/>
    <lineage>
        <taxon>Bacteria</taxon>
        <taxon>Pseudomonadati</taxon>
        <taxon>Bacteroidota</taxon>
        <taxon>Sphingobacteriia</taxon>
        <taxon>Sphingobacteriales</taxon>
        <taxon>Sphingobacteriaceae</taxon>
        <taxon>Arcticibacter</taxon>
    </lineage>
</organism>
<dbReference type="InterPro" id="IPR023996">
    <property type="entry name" value="TonB-dep_OMP_SusC/RagA"/>
</dbReference>
<comment type="similarity">
    <text evidence="2">Belongs to the TonB-dependent receptor family.</text>
</comment>
<reference evidence="5 6" key="1">
    <citation type="submission" date="2018-03" db="EMBL/GenBank/DDBJ databases">
        <title>Genomic Encyclopedia of Type Strains, Phase III (KMG-III): the genomes of soil and plant-associated and newly described type strains.</title>
        <authorList>
            <person name="Whitman W."/>
        </authorList>
    </citation>
    <scope>NUCLEOTIDE SEQUENCE [LARGE SCALE GENOMIC DNA]</scope>
    <source>
        <strain evidence="5 6">CGMCC 1.9313</strain>
    </source>
</reference>
<dbReference type="Pfam" id="PF13715">
    <property type="entry name" value="CarbopepD_reg_2"/>
    <property type="match status" value="1"/>
</dbReference>
<dbReference type="InterPro" id="IPR008969">
    <property type="entry name" value="CarboxyPept-like_regulatory"/>
</dbReference>
<evidence type="ECO:0000313" key="5">
    <source>
        <dbReference type="EMBL" id="PRY48591.1"/>
    </source>
</evidence>
<dbReference type="GO" id="GO:0015344">
    <property type="term" value="F:siderophore uptake transmembrane transporter activity"/>
    <property type="evidence" value="ECO:0007669"/>
    <property type="project" value="TreeGrafter"/>
</dbReference>
<dbReference type="Pfam" id="PF07715">
    <property type="entry name" value="Plug"/>
    <property type="match status" value="1"/>
</dbReference>
<dbReference type="PANTHER" id="PTHR30069">
    <property type="entry name" value="TONB-DEPENDENT OUTER MEMBRANE RECEPTOR"/>
    <property type="match status" value="1"/>
</dbReference>
<comment type="caution">
    <text evidence="5">The sequence shown here is derived from an EMBL/GenBank/DDBJ whole genome shotgun (WGS) entry which is preliminary data.</text>
</comment>
<dbReference type="SUPFAM" id="SSF56935">
    <property type="entry name" value="Porins"/>
    <property type="match status" value="1"/>
</dbReference>
<dbReference type="GO" id="GO:0009279">
    <property type="term" value="C:cell outer membrane"/>
    <property type="evidence" value="ECO:0007669"/>
    <property type="project" value="UniProtKB-SubCell"/>
</dbReference>
<accession>A0A2T0TSF7</accession>
<dbReference type="Gene3D" id="2.60.40.1120">
    <property type="entry name" value="Carboxypeptidase-like, regulatory domain"/>
    <property type="match status" value="1"/>
</dbReference>
<gene>
    <name evidence="5" type="ORF">B0I27_11450</name>
</gene>
<keyword evidence="1 3" id="KW-0732">Signal</keyword>
<dbReference type="RefSeq" id="WP_106295415.1">
    <property type="nucleotide sequence ID" value="NZ_PVTH01000014.1"/>
</dbReference>
<dbReference type="Proteomes" id="UP000238034">
    <property type="component" value="Unassembled WGS sequence"/>
</dbReference>
<dbReference type="Gene3D" id="2.170.130.10">
    <property type="entry name" value="TonB-dependent receptor, plug domain"/>
    <property type="match status" value="1"/>
</dbReference>
<dbReference type="InterPro" id="IPR023997">
    <property type="entry name" value="TonB-dep_OMP_SusC/RagA_CS"/>
</dbReference>
<feature type="chain" id="PRO_5015754782" evidence="3">
    <location>
        <begin position="45"/>
        <end position="1090"/>
    </location>
</feature>
<feature type="domain" description="TonB-dependent receptor plug" evidence="4">
    <location>
        <begin position="138"/>
        <end position="255"/>
    </location>
</feature>
<evidence type="ECO:0000256" key="1">
    <source>
        <dbReference type="ARBA" id="ARBA00022729"/>
    </source>
</evidence>
<evidence type="ECO:0000256" key="2">
    <source>
        <dbReference type="PROSITE-ProRule" id="PRU01360"/>
    </source>
</evidence>
<feature type="signal peptide" evidence="3">
    <location>
        <begin position="1"/>
        <end position="44"/>
    </location>
</feature>
<keyword evidence="2" id="KW-0812">Transmembrane</keyword>
<dbReference type="AlphaFoldDB" id="A0A2T0TSF7"/>
<dbReference type="PROSITE" id="PS52016">
    <property type="entry name" value="TONB_DEPENDENT_REC_3"/>
    <property type="match status" value="1"/>
</dbReference>
<comment type="subcellular location">
    <subcellularLocation>
        <location evidence="2">Cell outer membrane</location>
        <topology evidence="2">Multi-pass membrane protein</topology>
    </subcellularLocation>
</comment>
<evidence type="ECO:0000259" key="4">
    <source>
        <dbReference type="Pfam" id="PF07715"/>
    </source>
</evidence>
<dbReference type="EMBL" id="PVTH01000014">
    <property type="protein sequence ID" value="PRY48591.1"/>
    <property type="molecule type" value="Genomic_DNA"/>
</dbReference>
<dbReference type="PANTHER" id="PTHR30069:SF29">
    <property type="entry name" value="HEMOGLOBIN AND HEMOGLOBIN-HAPTOGLOBIN-BINDING PROTEIN 1-RELATED"/>
    <property type="match status" value="1"/>
</dbReference>
<evidence type="ECO:0000313" key="6">
    <source>
        <dbReference type="Proteomes" id="UP000238034"/>
    </source>
</evidence>
<dbReference type="InterPro" id="IPR039426">
    <property type="entry name" value="TonB-dep_rcpt-like"/>
</dbReference>
<dbReference type="NCBIfam" id="TIGR04056">
    <property type="entry name" value="OMP_RagA_SusC"/>
    <property type="match status" value="1"/>
</dbReference>
<evidence type="ECO:0000256" key="3">
    <source>
        <dbReference type="SAM" id="SignalP"/>
    </source>
</evidence>
<keyword evidence="2" id="KW-1134">Transmembrane beta strand</keyword>